<dbReference type="Proteomes" id="UP000095280">
    <property type="component" value="Unplaced"/>
</dbReference>
<evidence type="ECO:0000256" key="6">
    <source>
        <dbReference type="ARBA" id="ARBA00023065"/>
    </source>
</evidence>
<evidence type="ECO:0000256" key="4">
    <source>
        <dbReference type="ARBA" id="ARBA00022692"/>
    </source>
</evidence>
<dbReference type="WBParaSite" id="maker-uti_cns_0017499-snap-gene-0.2-mRNA-1">
    <property type="protein sequence ID" value="maker-uti_cns_0017499-snap-gene-0.2-mRNA-1"/>
    <property type="gene ID" value="maker-uti_cns_0017499-snap-gene-0.2"/>
</dbReference>
<dbReference type="PANTHER" id="PTHR10125:SF31">
    <property type="entry name" value="P2X RECEPTOR E"/>
    <property type="match status" value="1"/>
</dbReference>
<keyword evidence="8" id="KW-1071">Ligand-gated ion channel</keyword>
<protein>
    <submittedName>
        <fullName evidence="12">Ion_trans domain-containing protein</fullName>
    </submittedName>
</protein>
<evidence type="ECO:0000256" key="10">
    <source>
        <dbReference type="SAM" id="Phobius"/>
    </source>
</evidence>
<keyword evidence="9" id="KW-0407">Ion channel</keyword>
<evidence type="ECO:0000313" key="11">
    <source>
        <dbReference type="Proteomes" id="UP000095280"/>
    </source>
</evidence>
<keyword evidence="5 10" id="KW-1133">Transmembrane helix</keyword>
<dbReference type="GO" id="GO:0016020">
    <property type="term" value="C:membrane"/>
    <property type="evidence" value="ECO:0007669"/>
    <property type="project" value="TreeGrafter"/>
</dbReference>
<dbReference type="GO" id="GO:0098794">
    <property type="term" value="C:postsynapse"/>
    <property type="evidence" value="ECO:0007669"/>
    <property type="project" value="GOC"/>
</dbReference>
<evidence type="ECO:0000256" key="1">
    <source>
        <dbReference type="ARBA" id="ARBA00004308"/>
    </source>
</evidence>
<comment type="subcellular location">
    <subcellularLocation>
        <location evidence="1">Endomembrane system</location>
    </subcellularLocation>
</comment>
<feature type="transmembrane region" description="Helical" evidence="10">
    <location>
        <begin position="255"/>
        <end position="274"/>
    </location>
</feature>
<dbReference type="AlphaFoldDB" id="A0A1I8IVR3"/>
<keyword evidence="4 10" id="KW-0812">Transmembrane</keyword>
<dbReference type="PANTHER" id="PTHR10125">
    <property type="entry name" value="P2X PURINOCEPTOR"/>
    <property type="match status" value="1"/>
</dbReference>
<reference evidence="12" key="1">
    <citation type="submission" date="2016-11" db="UniProtKB">
        <authorList>
            <consortium name="WormBaseParasite"/>
        </authorList>
    </citation>
    <scope>IDENTIFICATION</scope>
</reference>
<evidence type="ECO:0000256" key="5">
    <source>
        <dbReference type="ARBA" id="ARBA00022989"/>
    </source>
</evidence>
<keyword evidence="7 10" id="KW-0472">Membrane</keyword>
<dbReference type="GO" id="GO:0004931">
    <property type="term" value="F:extracellularly ATP-gated monoatomic cation channel activity"/>
    <property type="evidence" value="ECO:0007669"/>
    <property type="project" value="TreeGrafter"/>
</dbReference>
<organism evidence="11 12">
    <name type="scientific">Macrostomum lignano</name>
    <dbReference type="NCBI Taxonomy" id="282301"/>
    <lineage>
        <taxon>Eukaryota</taxon>
        <taxon>Metazoa</taxon>
        <taxon>Spiralia</taxon>
        <taxon>Lophotrochozoa</taxon>
        <taxon>Platyhelminthes</taxon>
        <taxon>Rhabditophora</taxon>
        <taxon>Macrostomorpha</taxon>
        <taxon>Macrostomida</taxon>
        <taxon>Macrostomidae</taxon>
        <taxon>Macrostomum</taxon>
    </lineage>
</organism>
<dbReference type="InterPro" id="IPR059116">
    <property type="entry name" value="P2X_receptor"/>
</dbReference>
<evidence type="ECO:0000256" key="2">
    <source>
        <dbReference type="ARBA" id="ARBA00009848"/>
    </source>
</evidence>
<evidence type="ECO:0000256" key="9">
    <source>
        <dbReference type="ARBA" id="ARBA00023303"/>
    </source>
</evidence>
<keyword evidence="6" id="KW-0406">Ion transport</keyword>
<evidence type="ECO:0000313" key="12">
    <source>
        <dbReference type="WBParaSite" id="maker-uti_cns_0017499-snap-gene-0.2-mRNA-1"/>
    </source>
</evidence>
<proteinExistence type="inferred from homology"/>
<keyword evidence="11" id="KW-1185">Reference proteome</keyword>
<evidence type="ECO:0000256" key="7">
    <source>
        <dbReference type="ARBA" id="ARBA00023136"/>
    </source>
</evidence>
<evidence type="ECO:0000256" key="8">
    <source>
        <dbReference type="ARBA" id="ARBA00023286"/>
    </source>
</evidence>
<dbReference type="Gene3D" id="1.10.287.940">
    <property type="entry name" value="atp-gated p2x4 ion channel"/>
    <property type="match status" value="1"/>
</dbReference>
<dbReference type="Pfam" id="PF00864">
    <property type="entry name" value="P2X_receptor"/>
    <property type="match status" value="1"/>
</dbReference>
<sequence>SRDASRVQKDGVHVLVRDDRLSSRGGHFEWAQKAGHEDTDLLHVLLLALYQPEHDAISLAHVLSVLRFDRIHMAAYTSEEAYARRPGQAFVDVDMSTMATRTAVLHNDWGPVLLATKIPWEGGPYKASDHPAVTAFKQIPGHCGRRRIVPPGLAGQVQQLGIVDSNRFLHSPIFLFFFDVALLASETSSCFWPDMRAKRAARDFSIGCDWLRLLLLCLRHADAIKMASVKKFLVATLFEYETQKVIAISSYKIGLIYRSIQLLIVTYVVGWVMLREKGYQSFDHVVSGVTTKLK</sequence>
<evidence type="ECO:0000256" key="3">
    <source>
        <dbReference type="ARBA" id="ARBA00022448"/>
    </source>
</evidence>
<dbReference type="GO" id="GO:0070588">
    <property type="term" value="P:calcium ion transmembrane transport"/>
    <property type="evidence" value="ECO:0007669"/>
    <property type="project" value="TreeGrafter"/>
</dbReference>
<dbReference type="GO" id="GO:0012505">
    <property type="term" value="C:endomembrane system"/>
    <property type="evidence" value="ECO:0007669"/>
    <property type="project" value="UniProtKB-SubCell"/>
</dbReference>
<keyword evidence="3" id="KW-0813">Transport</keyword>
<name>A0A1I8IVR3_9PLAT</name>
<comment type="similarity">
    <text evidence="2">Belongs to the P2X receptor family.</text>
</comment>
<accession>A0A1I8IVR3</accession>